<reference evidence="2 3" key="1">
    <citation type="submission" date="2019-03" db="EMBL/GenBank/DDBJ databases">
        <title>Arthrobacter sp. nov., an bacterium isolated from biocrust in Mu Us Desert.</title>
        <authorList>
            <person name="Lixiong L."/>
        </authorList>
    </citation>
    <scope>NUCLEOTIDE SEQUENCE [LARGE SCALE GENOMIC DNA]</scope>
    <source>
        <strain evidence="2 3">SLN-3</strain>
    </source>
</reference>
<dbReference type="RefSeq" id="WP_133403279.1">
    <property type="nucleotide sequence ID" value="NZ_SMTK01000002.1"/>
</dbReference>
<dbReference type="Gene3D" id="3.40.630.30">
    <property type="match status" value="1"/>
</dbReference>
<dbReference type="Proteomes" id="UP000295411">
    <property type="component" value="Unassembled WGS sequence"/>
</dbReference>
<comment type="caution">
    <text evidence="2">The sequence shown here is derived from an EMBL/GenBank/DDBJ whole genome shotgun (WGS) entry which is preliminary data.</text>
</comment>
<gene>
    <name evidence="2" type="ORF">E2F48_07160</name>
</gene>
<keyword evidence="3" id="KW-1185">Reference proteome</keyword>
<dbReference type="EMBL" id="SMTK01000002">
    <property type="protein sequence ID" value="TDK26928.1"/>
    <property type="molecule type" value="Genomic_DNA"/>
</dbReference>
<dbReference type="InterPro" id="IPR031165">
    <property type="entry name" value="GNAT_YJDJ"/>
</dbReference>
<dbReference type="OrthoDB" id="4948820at2"/>
<feature type="domain" description="N-acetyltransferase" evidence="1">
    <location>
        <begin position="52"/>
        <end position="138"/>
    </location>
</feature>
<dbReference type="InterPro" id="IPR016181">
    <property type="entry name" value="Acyl_CoA_acyltransferase"/>
</dbReference>
<protein>
    <recommendedName>
        <fullName evidence="1">N-acetyltransferase domain-containing protein</fullName>
    </recommendedName>
</protein>
<proteinExistence type="predicted"/>
<name>A0A4R5U070_9MICC</name>
<evidence type="ECO:0000313" key="2">
    <source>
        <dbReference type="EMBL" id="TDK26928.1"/>
    </source>
</evidence>
<organism evidence="2 3">
    <name type="scientific">Arthrobacter crusticola</name>
    <dbReference type="NCBI Taxonomy" id="2547960"/>
    <lineage>
        <taxon>Bacteria</taxon>
        <taxon>Bacillati</taxon>
        <taxon>Actinomycetota</taxon>
        <taxon>Actinomycetes</taxon>
        <taxon>Micrococcales</taxon>
        <taxon>Micrococcaceae</taxon>
        <taxon>Arthrobacter</taxon>
    </lineage>
</organism>
<dbReference type="PROSITE" id="PS51729">
    <property type="entry name" value="GNAT_YJDJ"/>
    <property type="match status" value="1"/>
</dbReference>
<evidence type="ECO:0000313" key="3">
    <source>
        <dbReference type="Proteomes" id="UP000295411"/>
    </source>
</evidence>
<dbReference type="SUPFAM" id="SSF55729">
    <property type="entry name" value="Acyl-CoA N-acyltransferases (Nat)"/>
    <property type="match status" value="1"/>
</dbReference>
<dbReference type="Pfam" id="PF14542">
    <property type="entry name" value="Acetyltransf_CG"/>
    <property type="match status" value="1"/>
</dbReference>
<sequence length="151" mass="17652">MCNQTYQLMDTAYPPLEVWERYEALVEELEHREQTAQAPVPVESTGQRGTFRDNVLYSRFELYRDGLMAGYVKYELRGGEVLLIQAVIDRRFRSMGLEPVLMQSVLMNAHRRRLDIAPYCAESREFLRENPQFLRLLLPHQRDRFLAAAGG</sequence>
<dbReference type="AlphaFoldDB" id="A0A4R5U070"/>
<evidence type="ECO:0000259" key="1">
    <source>
        <dbReference type="PROSITE" id="PS51729"/>
    </source>
</evidence>
<accession>A0A4R5U070</accession>